<evidence type="ECO:0000313" key="3">
    <source>
        <dbReference type="Proteomes" id="UP000186513"/>
    </source>
</evidence>
<gene>
    <name evidence="2" type="ORF">SAMN02745887_00118</name>
</gene>
<feature type="signal peptide" evidence="1">
    <location>
        <begin position="1"/>
        <end position="18"/>
    </location>
</feature>
<reference evidence="2 3" key="1">
    <citation type="submission" date="2016-11" db="EMBL/GenBank/DDBJ databases">
        <authorList>
            <person name="Jaros S."/>
            <person name="Januszkiewicz K."/>
            <person name="Wedrychowicz H."/>
        </authorList>
    </citation>
    <scope>NUCLEOTIDE SEQUENCE [LARGE SCALE GENOMIC DNA]</scope>
    <source>
        <strain evidence="2 3">DSM 18899</strain>
    </source>
</reference>
<accession>A0A1K2H3H8</accession>
<proteinExistence type="predicted"/>
<name>A0A1K2H3H8_9NEIS</name>
<feature type="chain" id="PRO_5012588884" evidence="1">
    <location>
        <begin position="19"/>
        <end position="182"/>
    </location>
</feature>
<dbReference type="EMBL" id="FPKR01000001">
    <property type="protein sequence ID" value="SFZ70237.1"/>
    <property type="molecule type" value="Genomic_DNA"/>
</dbReference>
<organism evidence="2 3">
    <name type="scientific">Chitinimonas taiwanensis DSM 18899</name>
    <dbReference type="NCBI Taxonomy" id="1121279"/>
    <lineage>
        <taxon>Bacteria</taxon>
        <taxon>Pseudomonadati</taxon>
        <taxon>Pseudomonadota</taxon>
        <taxon>Betaproteobacteria</taxon>
        <taxon>Neisseriales</taxon>
        <taxon>Chitinibacteraceae</taxon>
        <taxon>Chitinimonas</taxon>
    </lineage>
</organism>
<evidence type="ECO:0000313" key="2">
    <source>
        <dbReference type="EMBL" id="SFZ70237.1"/>
    </source>
</evidence>
<protein>
    <submittedName>
        <fullName evidence="2">Uncharacterized protein</fullName>
    </submittedName>
</protein>
<dbReference type="Proteomes" id="UP000186513">
    <property type="component" value="Unassembled WGS sequence"/>
</dbReference>
<evidence type="ECO:0000256" key="1">
    <source>
        <dbReference type="SAM" id="SignalP"/>
    </source>
</evidence>
<keyword evidence="3" id="KW-1185">Reference proteome</keyword>
<sequence>MKTSLIACSLLLAIPALAAETCRPVFGLIQLTPDADCQVVKAYPGNAYLGAQRVPGTCFKTQALGLGNGFSGLTMESVFGLDQGHTTTPGVLNEKDAPPLPSDMPLPQTRQMFTGRTVIKTAQGDIYSADAGTMSAKGSTEQAIIVGGTGRYQRATGHIYAFGDYIGSGKWGTYTGQLCTPR</sequence>
<dbReference type="RefSeq" id="WP_139255974.1">
    <property type="nucleotide sequence ID" value="NZ_FPKR01000001.1"/>
</dbReference>
<dbReference type="AlphaFoldDB" id="A0A1K2H3H8"/>
<keyword evidence="1" id="KW-0732">Signal</keyword>
<dbReference type="OrthoDB" id="9180565at2"/>